<dbReference type="Gene3D" id="3.40.50.300">
    <property type="entry name" value="P-loop containing nucleotide triphosphate hydrolases"/>
    <property type="match status" value="2"/>
</dbReference>
<dbReference type="PANTHER" id="PTHR42855">
    <property type="entry name" value="ABC TRANSPORTER ATP-BINDING SUBUNIT"/>
    <property type="match status" value="1"/>
</dbReference>
<comment type="caution">
    <text evidence="5">The sequence shown here is derived from an EMBL/GenBank/DDBJ whole genome shotgun (WGS) entry which is preliminary data.</text>
</comment>
<evidence type="ECO:0000256" key="2">
    <source>
        <dbReference type="ARBA" id="ARBA00022840"/>
    </source>
</evidence>
<dbReference type="Gene3D" id="1.10.287.380">
    <property type="entry name" value="Valyl-tRNA synthetase, C-terminal domain"/>
    <property type="match status" value="1"/>
</dbReference>
<protein>
    <submittedName>
        <fullName evidence="5">ABC-F family ATP-binding cassette domain-containing protein</fullName>
    </submittedName>
</protein>
<dbReference type="Pfam" id="PF16326">
    <property type="entry name" value="ABC_tran_CTD"/>
    <property type="match status" value="1"/>
</dbReference>
<dbReference type="GO" id="GO:0005524">
    <property type="term" value="F:ATP binding"/>
    <property type="evidence" value="ECO:0007669"/>
    <property type="project" value="UniProtKB-KW"/>
</dbReference>
<dbReference type="InterPro" id="IPR027417">
    <property type="entry name" value="P-loop_NTPase"/>
</dbReference>
<organism evidence="5 6">
    <name type="scientific">Robertmurraya mangrovi</name>
    <dbReference type="NCBI Taxonomy" id="3098077"/>
    <lineage>
        <taxon>Bacteria</taxon>
        <taxon>Bacillati</taxon>
        <taxon>Bacillota</taxon>
        <taxon>Bacilli</taxon>
        <taxon>Bacillales</taxon>
        <taxon>Bacillaceae</taxon>
        <taxon>Robertmurraya</taxon>
    </lineage>
</organism>
<dbReference type="Pfam" id="PF12848">
    <property type="entry name" value="ABC_tran_Xtn"/>
    <property type="match status" value="1"/>
</dbReference>
<proteinExistence type="predicted"/>
<dbReference type="PROSITE" id="PS50893">
    <property type="entry name" value="ABC_TRANSPORTER_2"/>
    <property type="match status" value="2"/>
</dbReference>
<feature type="domain" description="ABC transporter" evidence="4">
    <location>
        <begin position="4"/>
        <end position="255"/>
    </location>
</feature>
<reference evidence="5 6" key="1">
    <citation type="submission" date="2023-11" db="EMBL/GenBank/DDBJ databases">
        <title>Bacillus jintuensis, isolated from a mudflat on the Beibu Gulf coast.</title>
        <authorList>
            <person name="Li M."/>
        </authorList>
    </citation>
    <scope>NUCLEOTIDE SEQUENCE [LARGE SCALE GENOMIC DNA]</scope>
    <source>
        <strain evidence="5 6">31A1R</strain>
    </source>
</reference>
<dbReference type="Pfam" id="PF00005">
    <property type="entry name" value="ABC_tran"/>
    <property type="match status" value="2"/>
</dbReference>
<keyword evidence="2 5" id="KW-0067">ATP-binding</keyword>
<dbReference type="SUPFAM" id="SSF52540">
    <property type="entry name" value="P-loop containing nucleoside triphosphate hydrolases"/>
    <property type="match status" value="2"/>
</dbReference>
<dbReference type="InterPro" id="IPR037118">
    <property type="entry name" value="Val-tRNA_synth_C_sf"/>
</dbReference>
<evidence type="ECO:0000256" key="3">
    <source>
        <dbReference type="SAM" id="Coils"/>
    </source>
</evidence>
<dbReference type="EMBL" id="JAXOFX010000011">
    <property type="protein sequence ID" value="MDZ5473154.1"/>
    <property type="molecule type" value="Genomic_DNA"/>
</dbReference>
<keyword evidence="3" id="KW-0175">Coiled coil</keyword>
<keyword evidence="6" id="KW-1185">Reference proteome</keyword>
<dbReference type="InterPro" id="IPR032524">
    <property type="entry name" value="ABC_tran_C"/>
</dbReference>
<evidence type="ECO:0000259" key="4">
    <source>
        <dbReference type="PROSITE" id="PS50893"/>
    </source>
</evidence>
<dbReference type="InterPro" id="IPR003439">
    <property type="entry name" value="ABC_transporter-like_ATP-bd"/>
</dbReference>
<evidence type="ECO:0000256" key="1">
    <source>
        <dbReference type="ARBA" id="ARBA00022741"/>
    </source>
</evidence>
<dbReference type="PROSITE" id="PS00211">
    <property type="entry name" value="ABC_TRANSPORTER_1"/>
    <property type="match status" value="1"/>
</dbReference>
<evidence type="ECO:0000313" key="6">
    <source>
        <dbReference type="Proteomes" id="UP001290455"/>
    </source>
</evidence>
<feature type="coiled-coil region" evidence="3">
    <location>
        <begin position="241"/>
        <end position="268"/>
    </location>
</feature>
<dbReference type="SMART" id="SM00382">
    <property type="entry name" value="AAA"/>
    <property type="match status" value="2"/>
</dbReference>
<gene>
    <name evidence="5" type="ORF">SM124_15660</name>
</gene>
<dbReference type="CDD" id="cd03221">
    <property type="entry name" value="ABCF_EF-3"/>
    <property type="match status" value="2"/>
</dbReference>
<feature type="domain" description="ABC transporter" evidence="4">
    <location>
        <begin position="320"/>
        <end position="540"/>
    </location>
</feature>
<accession>A0ABU5J182</accession>
<dbReference type="RefSeq" id="WP_322447456.1">
    <property type="nucleotide sequence ID" value="NZ_JAXOFX010000011.1"/>
</dbReference>
<dbReference type="PANTHER" id="PTHR42855:SF1">
    <property type="entry name" value="ABC TRANSPORTER DOMAIN-CONTAINING PROTEIN"/>
    <property type="match status" value="1"/>
</dbReference>
<dbReference type="InterPro" id="IPR051309">
    <property type="entry name" value="ABCF_ATPase"/>
</dbReference>
<evidence type="ECO:0000313" key="5">
    <source>
        <dbReference type="EMBL" id="MDZ5473154.1"/>
    </source>
</evidence>
<dbReference type="Proteomes" id="UP001290455">
    <property type="component" value="Unassembled WGS sequence"/>
</dbReference>
<keyword evidence="1" id="KW-0547">Nucleotide-binding</keyword>
<dbReference type="InterPro" id="IPR003593">
    <property type="entry name" value="AAA+_ATPase"/>
</dbReference>
<dbReference type="InterPro" id="IPR017871">
    <property type="entry name" value="ABC_transporter-like_CS"/>
</dbReference>
<name>A0ABU5J182_9BACI</name>
<dbReference type="InterPro" id="IPR032781">
    <property type="entry name" value="ABC_tran_Xtn"/>
</dbReference>
<sequence length="628" mass="71378">MKLISIENVTKTYGEKQLFNDISFTIAEKERVGLIGVNGTGKSSLLKIVAGIDLPDSGELKKPKDYKVAYSAQSPDLNGDLTVLEQVFEGDAPVLEVLRDYEFTLLQLNENPNDSKVQENLFELQKKMDALDGWDASTNAKTVLMKLGIEDFSKKVGELSGGQRKRVALAQVLIQSPDLLILDEPTNHLDYESVKWLEDYLSRFNGALLLVTHDRYFLDRVTNRMFELDGGNLYAYKGNYGAFLEAKAIREENEAATLEKKRNLYRRELEWIRRGAKARTTKQKARIQRFDQLDDQVSSVKSTEKLDMALSGSRLGKQVFEVKDGSKQYGNHVILDDFNLLVKPGDRLGIVGKNGTGKSTLLNILAGKIPLDSGEIVIGQTVKVAYYTQENEDMDENKRMIEYLKETAQVVHTSDGKTISAAQMLERFLFPTFTHGTPIRKLSGGEKRRLYLLKILLTEPNVLLLDEPTNDLDTQTLTVLEDYLEEFPGVVITVSHDRYFLDKVAEQLLVLKGEGKIDSFYGNYTEFLEKQTEKPVTTKVVEEPVVKKEIEKPKKVRMSYKEKMEWEQIDDNIASVEARLEEISVEMTKTGSDFEKAHALMKEETELNERLEYLIERWSYLSEIADNG</sequence>